<comment type="pathway">
    <text evidence="7">Amino-acid degradation; L-tryptophan degradation via kynurenine pathway; L-kynurenine from L-tryptophan: step 2/2.</text>
</comment>
<evidence type="ECO:0000256" key="4">
    <source>
        <dbReference type="ARBA" id="ARBA00022833"/>
    </source>
</evidence>
<dbReference type="InterPro" id="IPR037175">
    <property type="entry name" value="KFase_sf"/>
</dbReference>
<evidence type="ECO:0000256" key="1">
    <source>
        <dbReference type="ARBA" id="ARBA00002204"/>
    </source>
</evidence>
<evidence type="ECO:0000256" key="2">
    <source>
        <dbReference type="ARBA" id="ARBA00022723"/>
    </source>
</evidence>
<evidence type="ECO:0000256" key="5">
    <source>
        <dbReference type="ARBA" id="ARBA00023079"/>
    </source>
</evidence>
<dbReference type="Proteomes" id="UP001595803">
    <property type="component" value="Unassembled WGS sequence"/>
</dbReference>
<feature type="binding site" evidence="7">
    <location>
        <position position="56"/>
    </location>
    <ligand>
        <name>Zn(2+)</name>
        <dbReference type="ChEBI" id="CHEBI:29105"/>
        <label>1</label>
    </ligand>
</feature>
<evidence type="ECO:0000313" key="8">
    <source>
        <dbReference type="EMBL" id="MFC3835596.1"/>
    </source>
</evidence>
<organism evidence="8 9">
    <name type="scientific">Deinococcus rufus</name>
    <dbReference type="NCBI Taxonomy" id="2136097"/>
    <lineage>
        <taxon>Bacteria</taxon>
        <taxon>Thermotogati</taxon>
        <taxon>Deinococcota</taxon>
        <taxon>Deinococci</taxon>
        <taxon>Deinococcales</taxon>
        <taxon>Deinococcaceae</taxon>
        <taxon>Deinococcus</taxon>
    </lineage>
</organism>
<dbReference type="HAMAP" id="MF_01969">
    <property type="entry name" value="KynB"/>
    <property type="match status" value="1"/>
</dbReference>
<feature type="binding site" evidence="7">
    <location>
        <position position="176"/>
    </location>
    <ligand>
        <name>Zn(2+)</name>
        <dbReference type="ChEBI" id="CHEBI:29105"/>
        <label>1</label>
    </ligand>
</feature>
<feature type="binding site" evidence="7">
    <location>
        <position position="50"/>
    </location>
    <ligand>
        <name>Zn(2+)</name>
        <dbReference type="ChEBI" id="CHEBI:29105"/>
        <label>1</label>
    </ligand>
</feature>
<keyword evidence="4 7" id="KW-0862">Zinc</keyword>
<accession>A0ABV7ZDX8</accession>
<reference evidence="9" key="1">
    <citation type="journal article" date="2019" name="Int. J. Syst. Evol. Microbiol.">
        <title>The Global Catalogue of Microorganisms (GCM) 10K type strain sequencing project: providing services to taxonomists for standard genome sequencing and annotation.</title>
        <authorList>
            <consortium name="The Broad Institute Genomics Platform"/>
            <consortium name="The Broad Institute Genome Sequencing Center for Infectious Disease"/>
            <person name="Wu L."/>
            <person name="Ma J."/>
        </authorList>
    </citation>
    <scope>NUCLEOTIDE SEQUENCE [LARGE SCALE GENOMIC DNA]</scope>
    <source>
        <strain evidence="9">CCTCC AB 2017081</strain>
    </source>
</reference>
<comment type="subunit">
    <text evidence="7">Homodimer.</text>
</comment>
<feature type="binding site" evidence="7">
    <location>
        <position position="56"/>
    </location>
    <ligand>
        <name>Zn(2+)</name>
        <dbReference type="ChEBI" id="CHEBI:29105"/>
        <label>2</label>
    </ligand>
</feature>
<dbReference type="PANTHER" id="PTHR31118">
    <property type="entry name" value="CYCLASE-LIKE PROTEIN 2"/>
    <property type="match status" value="1"/>
</dbReference>
<protein>
    <recommendedName>
        <fullName evidence="7">Kynurenine formamidase</fullName>
        <shortName evidence="7">KFA</shortName>
        <shortName evidence="7">KFase</shortName>
        <ecNumber evidence="7">3.5.1.9</ecNumber>
    </recommendedName>
    <alternativeName>
        <fullName evidence="7">Arylformamidase</fullName>
    </alternativeName>
    <alternativeName>
        <fullName evidence="7">N-formylkynurenine formamidase</fullName>
        <shortName evidence="7">FKF</shortName>
    </alternativeName>
</protein>
<feature type="binding site" evidence="7">
    <location>
        <position position="54"/>
    </location>
    <ligand>
        <name>Zn(2+)</name>
        <dbReference type="ChEBI" id="CHEBI:29105"/>
        <label>1</label>
    </ligand>
</feature>
<comment type="function">
    <text evidence="1 7">Catalyzes the hydrolysis of N-formyl-L-kynurenine to L-kynurenine, the second step in the kynurenine pathway of tryptophan degradation.</text>
</comment>
<dbReference type="EC" id="3.5.1.9" evidence="7"/>
<dbReference type="SUPFAM" id="SSF102198">
    <property type="entry name" value="Putative cyclase"/>
    <property type="match status" value="1"/>
</dbReference>
<name>A0ABV7ZDX8_9DEIO</name>
<feature type="binding site" evidence="7">
    <location>
        <position position="176"/>
    </location>
    <ligand>
        <name>Zn(2+)</name>
        <dbReference type="ChEBI" id="CHEBI:29105"/>
        <label>2</label>
    </ligand>
</feature>
<dbReference type="PANTHER" id="PTHR31118:SF32">
    <property type="entry name" value="KYNURENINE FORMAMIDASE"/>
    <property type="match status" value="1"/>
</dbReference>
<dbReference type="InterPro" id="IPR017484">
    <property type="entry name" value="Kynurenine_formamidase_bac"/>
</dbReference>
<evidence type="ECO:0000313" key="9">
    <source>
        <dbReference type="Proteomes" id="UP001595803"/>
    </source>
</evidence>
<dbReference type="InterPro" id="IPR007325">
    <property type="entry name" value="KFase/CYL"/>
</dbReference>
<evidence type="ECO:0000256" key="6">
    <source>
        <dbReference type="ARBA" id="ARBA00048496"/>
    </source>
</evidence>
<keyword evidence="5 7" id="KW-0823">Tryptophan catabolism</keyword>
<gene>
    <name evidence="7" type="primary">kynB</name>
    <name evidence="8" type="ORF">ACFOSB_22250</name>
</gene>
<feature type="binding site" evidence="7">
    <location>
        <position position="164"/>
    </location>
    <ligand>
        <name>Zn(2+)</name>
        <dbReference type="ChEBI" id="CHEBI:29105"/>
        <label>2</label>
    </ligand>
</feature>
<dbReference type="RefSeq" id="WP_322474450.1">
    <property type="nucleotide sequence ID" value="NZ_JBHRZG010000024.1"/>
</dbReference>
<dbReference type="Gene3D" id="3.50.30.50">
    <property type="entry name" value="Putative cyclase"/>
    <property type="match status" value="1"/>
</dbReference>
<evidence type="ECO:0000256" key="3">
    <source>
        <dbReference type="ARBA" id="ARBA00022801"/>
    </source>
</evidence>
<dbReference type="GO" id="GO:0016787">
    <property type="term" value="F:hydrolase activity"/>
    <property type="evidence" value="ECO:0007669"/>
    <property type="project" value="UniProtKB-KW"/>
</dbReference>
<proteinExistence type="inferred from homology"/>
<comment type="cofactor">
    <cofactor evidence="7">
        <name>Zn(2+)</name>
        <dbReference type="ChEBI" id="CHEBI:29105"/>
    </cofactor>
    <text evidence="7">Binds 2 zinc ions per subunit.</text>
</comment>
<comment type="similarity">
    <text evidence="7">Belongs to the Cyclase 1 superfamily. KynB family.</text>
</comment>
<keyword evidence="3 7" id="KW-0378">Hydrolase</keyword>
<keyword evidence="2 7" id="KW-0479">Metal-binding</keyword>
<feature type="active site" description="Proton donor/acceptor" evidence="7">
    <location>
        <position position="60"/>
    </location>
</feature>
<dbReference type="Pfam" id="PF04199">
    <property type="entry name" value="Cyclase"/>
    <property type="match status" value="1"/>
</dbReference>
<keyword evidence="9" id="KW-1185">Reference proteome</keyword>
<evidence type="ECO:0000256" key="7">
    <source>
        <dbReference type="HAMAP-Rule" id="MF_01969"/>
    </source>
</evidence>
<feature type="binding site" evidence="7">
    <location>
        <position position="20"/>
    </location>
    <ligand>
        <name>substrate</name>
    </ligand>
</feature>
<comment type="caution">
    <text evidence="8">The sequence shown here is derived from an EMBL/GenBank/DDBJ whole genome shotgun (WGS) entry which is preliminary data.</text>
</comment>
<dbReference type="EMBL" id="JBHRZG010000024">
    <property type="protein sequence ID" value="MFC3835596.1"/>
    <property type="molecule type" value="Genomic_DNA"/>
</dbReference>
<comment type="catalytic activity">
    <reaction evidence="6 7">
        <text>N-formyl-L-kynurenine + H2O = L-kynurenine + formate + H(+)</text>
        <dbReference type="Rhea" id="RHEA:13009"/>
        <dbReference type="ChEBI" id="CHEBI:15377"/>
        <dbReference type="ChEBI" id="CHEBI:15378"/>
        <dbReference type="ChEBI" id="CHEBI:15740"/>
        <dbReference type="ChEBI" id="CHEBI:57959"/>
        <dbReference type="ChEBI" id="CHEBI:58629"/>
        <dbReference type="EC" id="3.5.1.9"/>
    </reaction>
</comment>
<sequence>MSDLHVIDISRSLTPDHPNWPGDAAFTVAPGLRIAQGETVNTGILSTSTHTGTHVDAPWHYDDAGLRLHEIPLDVWVGPCVVLDVRGRAMDGLLAAAVLDALPDAPPPRVLLHTGEPDHWTEFPRDFVALSPALIRGAAQRGVRMIGTDAPSVDPLESKTLDAHAACRDAGIFIVEGLNLSAVPAGSYTLICLPLPLHGVDGAPARAVLLPE</sequence>